<organism evidence="1 2">
    <name type="scientific">Corallincola luteus</name>
    <dbReference type="NCBI Taxonomy" id="1775177"/>
    <lineage>
        <taxon>Bacteria</taxon>
        <taxon>Pseudomonadati</taxon>
        <taxon>Pseudomonadota</taxon>
        <taxon>Gammaproteobacteria</taxon>
        <taxon>Alteromonadales</taxon>
        <taxon>Psychromonadaceae</taxon>
        <taxon>Corallincola</taxon>
    </lineage>
</organism>
<dbReference type="Proteomes" id="UP000292554">
    <property type="component" value="Unassembled WGS sequence"/>
</dbReference>
<accession>A0ABY2ANZ8</accession>
<comment type="caution">
    <text evidence="1">The sequence shown here is derived from an EMBL/GenBank/DDBJ whole genome shotgun (WGS) entry which is preliminary data.</text>
</comment>
<sequence>MNKAKIAAVIKSRFDLGYILELEDGKEAQLRVLEQRGRELDLHVKGEEEKIYGETISVYVVYRDERICSVSQFSPEEREFREAEKEKRAKARERCQVGDEALMEVEKDYEWSYLLKQVNGYLSGAIQKPCDHLVIGQQINAVVTSKSNSGAPYMQIKSGEVNA</sequence>
<evidence type="ECO:0000313" key="1">
    <source>
        <dbReference type="EMBL" id="TCI04916.1"/>
    </source>
</evidence>
<reference evidence="1 2" key="1">
    <citation type="submission" date="2019-02" db="EMBL/GenBank/DDBJ databases">
        <title>Corallincola luteus sp. nov., a marine bacterium isolated from surface sediment of Bohai Sea in China.</title>
        <authorList>
            <person name="Ren Q."/>
        </authorList>
    </citation>
    <scope>NUCLEOTIDE SEQUENCE [LARGE SCALE GENOMIC DNA]</scope>
    <source>
        <strain evidence="1 2">DASS28</strain>
    </source>
</reference>
<dbReference type="EMBL" id="SJXE01000001">
    <property type="protein sequence ID" value="TCI04916.1"/>
    <property type="molecule type" value="Genomic_DNA"/>
</dbReference>
<protein>
    <recommendedName>
        <fullName evidence="3">S1 motif domain-containing protein</fullName>
    </recommendedName>
</protein>
<name>A0ABY2ANZ8_9GAMM</name>
<keyword evidence="2" id="KW-1185">Reference proteome</keyword>
<evidence type="ECO:0008006" key="3">
    <source>
        <dbReference type="Google" id="ProtNLM"/>
    </source>
</evidence>
<dbReference type="RefSeq" id="WP_131414259.1">
    <property type="nucleotide sequence ID" value="NZ_SJXE01000001.1"/>
</dbReference>
<gene>
    <name evidence="1" type="ORF">EZV61_02820</name>
</gene>
<proteinExistence type="predicted"/>
<evidence type="ECO:0000313" key="2">
    <source>
        <dbReference type="Proteomes" id="UP000292554"/>
    </source>
</evidence>